<comment type="caution">
    <text evidence="2">The sequence shown here is derived from an EMBL/GenBank/DDBJ whole genome shotgun (WGS) entry which is preliminary data.</text>
</comment>
<evidence type="ECO:0000256" key="1">
    <source>
        <dbReference type="SAM" id="MobiDB-lite"/>
    </source>
</evidence>
<evidence type="ECO:0000313" key="2">
    <source>
        <dbReference type="EMBL" id="TMV07829.1"/>
    </source>
</evidence>
<sequence length="78" mass="8327">MILFSHRSQPGPLRSGHGDQGTFDGQDTPRASFFDGSFLGAFTEERTIQGVAAVVCGIENVRDIGIALNDKAKRPPPA</sequence>
<reference evidence="2 3" key="1">
    <citation type="submission" date="2019-05" db="EMBL/GenBank/DDBJ databases">
        <title>Ruegeria sp. nov., isolated from tidal flat.</title>
        <authorList>
            <person name="Kim W."/>
        </authorList>
    </citation>
    <scope>NUCLEOTIDE SEQUENCE [LARGE SCALE GENOMIC DNA]</scope>
    <source>
        <strain evidence="2 3">CAU 1488</strain>
    </source>
</reference>
<feature type="region of interest" description="Disordered" evidence="1">
    <location>
        <begin position="1"/>
        <end position="29"/>
    </location>
</feature>
<proteinExistence type="predicted"/>
<keyword evidence="3" id="KW-1185">Reference proteome</keyword>
<protein>
    <submittedName>
        <fullName evidence="2">Uncharacterized protein</fullName>
    </submittedName>
</protein>
<dbReference type="RefSeq" id="WP_138841817.1">
    <property type="nucleotide sequence ID" value="NZ_VCPD01000003.1"/>
</dbReference>
<name>A0ABY2WY88_9RHOB</name>
<organism evidence="2 3">
    <name type="scientific">Ruegeria sediminis</name>
    <dbReference type="NCBI Taxonomy" id="2583820"/>
    <lineage>
        <taxon>Bacteria</taxon>
        <taxon>Pseudomonadati</taxon>
        <taxon>Pseudomonadota</taxon>
        <taxon>Alphaproteobacteria</taxon>
        <taxon>Rhodobacterales</taxon>
        <taxon>Roseobacteraceae</taxon>
        <taxon>Ruegeria</taxon>
    </lineage>
</organism>
<accession>A0ABY2WY88</accession>
<dbReference type="EMBL" id="VCPD01000003">
    <property type="protein sequence ID" value="TMV07829.1"/>
    <property type="molecule type" value="Genomic_DNA"/>
</dbReference>
<evidence type="ECO:0000313" key="3">
    <source>
        <dbReference type="Proteomes" id="UP001193035"/>
    </source>
</evidence>
<dbReference type="Proteomes" id="UP001193035">
    <property type="component" value="Unassembled WGS sequence"/>
</dbReference>
<gene>
    <name evidence="2" type="ORF">FGK63_10240</name>
</gene>